<name>K9VV45_9CYAN</name>
<dbReference type="OrthoDB" id="9776898at2"/>
<evidence type="ECO:0008006" key="3">
    <source>
        <dbReference type="Google" id="ProtNLM"/>
    </source>
</evidence>
<sequence length="399" mass="46876">MVEQIKPRYSVAWINNIAEVPQVEWDALALPLKTPFLEWEWLHCIEKSGSTTAQSGWLPNHLIVWRDRQLVAAAPLYIKGHSYGEFVFDHQWADLSHRLGVQYYPKLLGMAPFTPAEGYRFLIASGENEDELTELMIGAIDHFCDRHRISGCHFLYVDPEWRPVLERHGFSSWLHHNYIWENSGFKTFDDYLGVFNSNQRRNIKRERKAVENADLQMKTFTGEEIPKHLFPLMYNFYADTCDKFGWWGSKYLTKRFFELLYPKYCHRVLFAAAYHQGDNHKPIGMSFCINKGDRLYGRYWGSFQEIDSLHFDACYYTPIEWAIAHGIQTFDPGAGGRHKKRRGFPATPNHSLHRFYNPRLGKILKSYIREVNELEQQEIDAINEDIPFSKREIPLNIES</sequence>
<organism evidence="1 2">
    <name type="scientific">Crinalium epipsammum PCC 9333</name>
    <dbReference type="NCBI Taxonomy" id="1173022"/>
    <lineage>
        <taxon>Bacteria</taxon>
        <taxon>Bacillati</taxon>
        <taxon>Cyanobacteriota</taxon>
        <taxon>Cyanophyceae</taxon>
        <taxon>Gomontiellales</taxon>
        <taxon>Gomontiellaceae</taxon>
        <taxon>Crinalium</taxon>
    </lineage>
</organism>
<dbReference type="HOGENOM" id="CLU_036032_1_0_3"/>
<evidence type="ECO:0000313" key="2">
    <source>
        <dbReference type="Proteomes" id="UP000010472"/>
    </source>
</evidence>
<dbReference type="Proteomes" id="UP000010472">
    <property type="component" value="Chromosome"/>
</dbReference>
<dbReference type="SUPFAM" id="SSF55729">
    <property type="entry name" value="Acyl-CoA N-acyltransferases (Nat)"/>
    <property type="match status" value="1"/>
</dbReference>
<dbReference type="PANTHER" id="PTHR47017">
    <property type="entry name" value="ACYL-COA"/>
    <property type="match status" value="1"/>
</dbReference>
<reference evidence="1 2" key="1">
    <citation type="submission" date="2012-06" db="EMBL/GenBank/DDBJ databases">
        <title>Finished chromosome of genome of Crinalium epipsammum PCC 9333.</title>
        <authorList>
            <consortium name="US DOE Joint Genome Institute"/>
            <person name="Gugger M."/>
            <person name="Coursin T."/>
            <person name="Rippka R."/>
            <person name="Tandeau De Marsac N."/>
            <person name="Huntemann M."/>
            <person name="Wei C.-L."/>
            <person name="Han J."/>
            <person name="Detter J.C."/>
            <person name="Han C."/>
            <person name="Tapia R."/>
            <person name="Davenport K."/>
            <person name="Daligault H."/>
            <person name="Erkkila T."/>
            <person name="Gu W."/>
            <person name="Munk A.C.C."/>
            <person name="Teshima H."/>
            <person name="Xu Y."/>
            <person name="Chain P."/>
            <person name="Chen A."/>
            <person name="Krypides N."/>
            <person name="Mavromatis K."/>
            <person name="Markowitz V."/>
            <person name="Szeto E."/>
            <person name="Ivanova N."/>
            <person name="Mikhailova N."/>
            <person name="Ovchinnikova G."/>
            <person name="Pagani I."/>
            <person name="Pati A."/>
            <person name="Goodwin L."/>
            <person name="Peters L."/>
            <person name="Pitluck S."/>
            <person name="Woyke T."/>
            <person name="Kerfeld C."/>
        </authorList>
    </citation>
    <scope>NUCLEOTIDE SEQUENCE [LARGE SCALE GENOMIC DNA]</scope>
    <source>
        <strain evidence="1 2">PCC 9333</strain>
    </source>
</reference>
<dbReference type="InterPro" id="IPR016181">
    <property type="entry name" value="Acyl_CoA_acyltransferase"/>
</dbReference>
<dbReference type="EMBL" id="CP003620">
    <property type="protein sequence ID" value="AFZ11841.1"/>
    <property type="molecule type" value="Genomic_DNA"/>
</dbReference>
<dbReference type="RefSeq" id="WP_015201963.1">
    <property type="nucleotide sequence ID" value="NC_019753.1"/>
</dbReference>
<dbReference type="PANTHER" id="PTHR47017:SF1">
    <property type="entry name" value="ACYL-COA"/>
    <property type="match status" value="1"/>
</dbReference>
<evidence type="ECO:0000313" key="1">
    <source>
        <dbReference type="EMBL" id="AFZ11841.1"/>
    </source>
</evidence>
<dbReference type="eggNOG" id="COG3146">
    <property type="taxonomic scope" value="Bacteria"/>
</dbReference>
<dbReference type="KEGG" id="cep:Cri9333_0926"/>
<gene>
    <name evidence="1" type="ORF">Cri9333_0926</name>
</gene>
<dbReference type="InterPro" id="IPR007434">
    <property type="entry name" value="FemAB-like"/>
</dbReference>
<dbReference type="Pfam" id="PF04339">
    <property type="entry name" value="FemAB_like"/>
    <property type="match status" value="1"/>
</dbReference>
<dbReference type="PATRIC" id="fig|1173022.3.peg.1005"/>
<protein>
    <recommendedName>
        <fullName evidence="3">N-acetyltransferase</fullName>
    </recommendedName>
</protein>
<proteinExistence type="predicted"/>
<keyword evidence="2" id="KW-1185">Reference proteome</keyword>
<dbReference type="Gene3D" id="3.40.630.30">
    <property type="match status" value="1"/>
</dbReference>
<dbReference type="STRING" id="1173022.Cri9333_0926"/>
<dbReference type="AlphaFoldDB" id="K9VV45"/>
<accession>K9VV45</accession>